<dbReference type="RefSeq" id="WP_275420046.1">
    <property type="nucleotide sequence ID" value="NZ_CP106877.1"/>
</dbReference>
<organism evidence="1 2">
    <name type="scientific">Fervidibacillus halotolerans</name>
    <dbReference type="NCBI Taxonomy" id="2980027"/>
    <lineage>
        <taxon>Bacteria</taxon>
        <taxon>Bacillati</taxon>
        <taxon>Bacillota</taxon>
        <taxon>Bacilli</taxon>
        <taxon>Bacillales</taxon>
        <taxon>Bacillaceae</taxon>
        <taxon>Fervidibacillus</taxon>
    </lineage>
</organism>
<sequence>MQRQNQPYNEQQSTMPQPPSIVTVKDALYVTDMLSWNLLAAKKAHFFANHCQDPEIQNAIHKVGQMHQKHYKKILTYLNKQNPQN</sequence>
<evidence type="ECO:0000313" key="2">
    <source>
        <dbReference type="Proteomes" id="UP001164726"/>
    </source>
</evidence>
<dbReference type="EMBL" id="CP106877">
    <property type="protein sequence ID" value="WAA11921.1"/>
    <property type="molecule type" value="Genomic_DNA"/>
</dbReference>
<dbReference type="Proteomes" id="UP001164726">
    <property type="component" value="Chromosome"/>
</dbReference>
<keyword evidence="2" id="KW-1185">Reference proteome</keyword>
<dbReference type="AlphaFoldDB" id="A0A9E8LZM2"/>
<gene>
    <name evidence="1" type="ORF">OE105_10040</name>
</gene>
<dbReference type="InterPro" id="IPR012347">
    <property type="entry name" value="Ferritin-like"/>
</dbReference>
<evidence type="ECO:0008006" key="3">
    <source>
        <dbReference type="Google" id="ProtNLM"/>
    </source>
</evidence>
<dbReference type="KEGG" id="fhl:OE105_10040"/>
<dbReference type="Gene3D" id="1.20.1260.10">
    <property type="match status" value="1"/>
</dbReference>
<name>A0A9E8LZM2_9BACI</name>
<proteinExistence type="predicted"/>
<evidence type="ECO:0000313" key="1">
    <source>
        <dbReference type="EMBL" id="WAA11921.1"/>
    </source>
</evidence>
<accession>A0A9E8LZM2</accession>
<reference evidence="1" key="1">
    <citation type="submission" date="2022-09" db="EMBL/GenBank/DDBJ databases">
        <title>Complete Genomes of Fervidibacillus albus and Fervidibacillus halotolerans isolated from tidal flat sediments.</title>
        <authorList>
            <person name="Kwon K.K."/>
            <person name="Yang S.-H."/>
            <person name="Park M.J."/>
            <person name="Oh H.-M."/>
        </authorList>
    </citation>
    <scope>NUCLEOTIDE SEQUENCE</scope>
    <source>
        <strain evidence="1">MEBiC13594</strain>
    </source>
</reference>
<protein>
    <recommendedName>
        <fullName evidence="3">Spore coat protein</fullName>
    </recommendedName>
</protein>